<dbReference type="InterPro" id="IPR037516">
    <property type="entry name" value="Tripartite_DENN"/>
</dbReference>
<evidence type="ECO:0000256" key="2">
    <source>
        <dbReference type="SAM" id="MobiDB-lite"/>
    </source>
</evidence>
<sequence length="532" mass="59943">MLSNSPRSPSSPDLILTPTKATRTVSRSRTLPLRMSPGRRASIPTLEGVSLEISKLERLRRWILGLAIVNFDLDLGPVLTCVFPPAHLLPSEVENIAFSAFPDSPQFEEGSQIHSFRIRESSSQEKRGSLSEPRSTSLSDGYIYGYSHFSQRKNLSLKRGYEQRSIVILSHYPYPALFFHVISKLGPLFHTHGDPILEVACHNIANWPSPAPSTTIELGFLGSVFHAELPLSLDEQQLSSTAHLHSQTEQDTHILVSAPPPTPPPLLLFEASFSHLWTIWEVLILSEPLLVYGPSPAMTSQAVWWLRDLFRPIPWPGDFRPYFTIHDKEHNALVNNKRPKAGLLLGVTNPFFERACKHWPHSLSLGKPRPKGTKSMTPIAAGQSPGWKTKTHKRYTLKDRQLLQEMEDAVQSGPQALDTASANMRRHFSSRTAALLVPFNRYLNTLIPSPSEALHSSRSDRTPRLKPFNNVNFLASLKTHGTPLPFRSNSKQREFYERWLRTPAFGLWLARQEEVVERVLRENAERGLGGQS</sequence>
<dbReference type="InterPro" id="IPR024224">
    <property type="entry name" value="DENND6"/>
</dbReference>
<dbReference type="PANTHER" id="PTHR13677:SF0">
    <property type="entry name" value="LD41638P"/>
    <property type="match status" value="1"/>
</dbReference>
<evidence type="ECO:0000313" key="5">
    <source>
        <dbReference type="Proteomes" id="UP000030671"/>
    </source>
</evidence>
<reference evidence="4 5" key="1">
    <citation type="journal article" date="2012" name="New Phytol.">
        <title>Insight into trade-off between wood decay and parasitism from the genome of a fungal forest pathogen.</title>
        <authorList>
            <person name="Olson A."/>
            <person name="Aerts A."/>
            <person name="Asiegbu F."/>
            <person name="Belbahri L."/>
            <person name="Bouzid O."/>
            <person name="Broberg A."/>
            <person name="Canback B."/>
            <person name="Coutinho P.M."/>
            <person name="Cullen D."/>
            <person name="Dalman K."/>
            <person name="Deflorio G."/>
            <person name="van Diepen L.T."/>
            <person name="Dunand C."/>
            <person name="Duplessis S."/>
            <person name="Durling M."/>
            <person name="Gonthier P."/>
            <person name="Grimwood J."/>
            <person name="Fossdal C.G."/>
            <person name="Hansson D."/>
            <person name="Henrissat B."/>
            <person name="Hietala A."/>
            <person name="Himmelstrand K."/>
            <person name="Hoffmeister D."/>
            <person name="Hogberg N."/>
            <person name="James T.Y."/>
            <person name="Karlsson M."/>
            <person name="Kohler A."/>
            <person name="Kues U."/>
            <person name="Lee Y.H."/>
            <person name="Lin Y.C."/>
            <person name="Lind M."/>
            <person name="Lindquist E."/>
            <person name="Lombard V."/>
            <person name="Lucas S."/>
            <person name="Lunden K."/>
            <person name="Morin E."/>
            <person name="Murat C."/>
            <person name="Park J."/>
            <person name="Raffaello T."/>
            <person name="Rouze P."/>
            <person name="Salamov A."/>
            <person name="Schmutz J."/>
            <person name="Solheim H."/>
            <person name="Stahlberg J."/>
            <person name="Velez H."/>
            <person name="de Vries R.P."/>
            <person name="Wiebenga A."/>
            <person name="Woodward S."/>
            <person name="Yakovlev I."/>
            <person name="Garbelotto M."/>
            <person name="Martin F."/>
            <person name="Grigoriev I.V."/>
            <person name="Stenlid J."/>
        </authorList>
    </citation>
    <scope>NUCLEOTIDE SEQUENCE [LARGE SCALE GENOMIC DNA]</scope>
    <source>
        <strain evidence="4 5">TC 32-1</strain>
    </source>
</reference>
<gene>
    <name evidence="4" type="ORF">HETIRDRAFT_126344</name>
</gene>
<dbReference type="GO" id="GO:0005085">
    <property type="term" value="F:guanyl-nucleotide exchange factor activity"/>
    <property type="evidence" value="ECO:0007669"/>
    <property type="project" value="InterPro"/>
</dbReference>
<accession>W4KCD4</accession>
<dbReference type="Proteomes" id="UP000030671">
    <property type="component" value="Unassembled WGS sequence"/>
</dbReference>
<keyword evidence="5" id="KW-1185">Reference proteome</keyword>
<dbReference type="GO" id="GO:0055037">
    <property type="term" value="C:recycling endosome"/>
    <property type="evidence" value="ECO:0007669"/>
    <property type="project" value="TreeGrafter"/>
</dbReference>
<organism evidence="4 5">
    <name type="scientific">Heterobasidion irregulare (strain TC 32-1)</name>
    <dbReference type="NCBI Taxonomy" id="747525"/>
    <lineage>
        <taxon>Eukaryota</taxon>
        <taxon>Fungi</taxon>
        <taxon>Dikarya</taxon>
        <taxon>Basidiomycota</taxon>
        <taxon>Agaricomycotina</taxon>
        <taxon>Agaricomycetes</taxon>
        <taxon>Russulales</taxon>
        <taxon>Bondarzewiaceae</taxon>
        <taxon>Heterobasidion</taxon>
        <taxon>Heterobasidion annosum species complex</taxon>
    </lineage>
</organism>
<evidence type="ECO:0000313" key="4">
    <source>
        <dbReference type="EMBL" id="ETW83000.1"/>
    </source>
</evidence>
<feature type="region of interest" description="Disordered" evidence="2">
    <location>
        <begin position="363"/>
        <end position="390"/>
    </location>
</feature>
<dbReference type="PANTHER" id="PTHR13677">
    <property type="entry name" value="LD41638P"/>
    <property type="match status" value="1"/>
</dbReference>
<evidence type="ECO:0000259" key="3">
    <source>
        <dbReference type="PROSITE" id="PS50211"/>
    </source>
</evidence>
<dbReference type="EMBL" id="KI925457">
    <property type="protein sequence ID" value="ETW83000.1"/>
    <property type="molecule type" value="Genomic_DNA"/>
</dbReference>
<dbReference type="KEGG" id="hir:HETIRDRAFT_126344"/>
<dbReference type="GeneID" id="20666936"/>
<feature type="domain" description="UDENN" evidence="3">
    <location>
        <begin position="64"/>
        <end position="525"/>
    </location>
</feature>
<dbReference type="RefSeq" id="XP_009545292.1">
    <property type="nucleotide sequence ID" value="XM_009546997.1"/>
</dbReference>
<dbReference type="InParanoid" id="W4KCD4"/>
<dbReference type="PROSITE" id="PS50211">
    <property type="entry name" value="DENN"/>
    <property type="match status" value="1"/>
</dbReference>
<dbReference type="eggNOG" id="KOG2432">
    <property type="taxonomic scope" value="Eukaryota"/>
</dbReference>
<dbReference type="OrthoDB" id="10265409at2759"/>
<proteinExistence type="inferred from homology"/>
<comment type="similarity">
    <text evidence="1">Belongs to the DENND6 family.</text>
</comment>
<protein>
    <recommendedName>
        <fullName evidence="3">UDENN domain-containing protein</fullName>
    </recommendedName>
</protein>
<dbReference type="HOGENOM" id="CLU_017013_0_0_1"/>
<evidence type="ECO:0000256" key="1">
    <source>
        <dbReference type="ARBA" id="ARBA00007159"/>
    </source>
</evidence>
<dbReference type="AlphaFoldDB" id="W4KCD4"/>
<name>W4KCD4_HETIT</name>